<comment type="similarity">
    <text evidence="1 3">Belongs to the type-B carboxylesterase/lipase family.</text>
</comment>
<evidence type="ECO:0000256" key="3">
    <source>
        <dbReference type="RuleBase" id="RU361235"/>
    </source>
</evidence>
<evidence type="ECO:0000256" key="1">
    <source>
        <dbReference type="ARBA" id="ARBA00005964"/>
    </source>
</evidence>
<dbReference type="InterPro" id="IPR050309">
    <property type="entry name" value="Type-B_Carboxylest/Lipase"/>
</dbReference>
<dbReference type="InterPro" id="IPR002018">
    <property type="entry name" value="CarbesteraseB"/>
</dbReference>
<accession>A0A381LBT2</accession>
<feature type="domain" description="Carboxylesterase type B" evidence="5">
    <location>
        <begin position="47"/>
        <end position="563"/>
    </location>
</feature>
<feature type="compositionally biased region" description="Basic and acidic residues" evidence="4">
    <location>
        <begin position="92"/>
        <end position="104"/>
    </location>
</feature>
<keyword evidence="2 3" id="KW-0378">Hydrolase</keyword>
<dbReference type="InterPro" id="IPR029058">
    <property type="entry name" value="AB_hydrolase_fold"/>
</dbReference>
<protein>
    <recommendedName>
        <fullName evidence="3">Carboxylic ester hydrolase</fullName>
        <ecNumber evidence="3">3.1.1.-</ecNumber>
    </recommendedName>
</protein>
<proteinExistence type="inferred from homology"/>
<evidence type="ECO:0000259" key="5">
    <source>
        <dbReference type="Pfam" id="PF00135"/>
    </source>
</evidence>
<reference evidence="6" key="1">
    <citation type="submission" date="2018-07" db="EMBL/GenBank/DDBJ databases">
        <authorList>
            <person name="Quirk P.G."/>
            <person name="Krulwich T.A."/>
        </authorList>
    </citation>
    <scope>NUCLEOTIDE SEQUENCE</scope>
    <source>
        <strain evidence="6">96224</strain>
    </source>
</reference>
<organism evidence="6">
    <name type="scientific">Blumeria graminis f. sp. tritici 96224</name>
    <dbReference type="NCBI Taxonomy" id="1268274"/>
    <lineage>
        <taxon>Eukaryota</taxon>
        <taxon>Fungi</taxon>
        <taxon>Dikarya</taxon>
        <taxon>Ascomycota</taxon>
        <taxon>Pezizomycotina</taxon>
        <taxon>Leotiomycetes</taxon>
        <taxon>Erysiphales</taxon>
        <taxon>Erysiphaceae</taxon>
        <taxon>Blumeria</taxon>
    </lineage>
</organism>
<dbReference type="EC" id="3.1.1.-" evidence="3"/>
<evidence type="ECO:0000313" key="6">
    <source>
        <dbReference type="EMBL" id="SUZ11343.1"/>
    </source>
</evidence>
<dbReference type="PANTHER" id="PTHR11559">
    <property type="entry name" value="CARBOXYLESTERASE"/>
    <property type="match status" value="1"/>
</dbReference>
<sequence length="625" mass="68677">MGNGTFFTWLKEYRMKIAYAGLSAIICLGTAQALYSLRGNGNNNTDSPSVDVGYAVYRGYYNHTTDLNVFNGIRFAAPPTGALRWQRPQEPQTDRTTHTARDYAPRCPQANHGPKPDRWFFFLTDQENEDCLFLNVMSPVNASSLPVMVWMHGGGYGAGDGRYDFAELINTNNKSLIVVSIQYRLGAFGYLSSEEFSTFGVPNAGLYDQQFALEWVQQHIFKFGGDPTRVTIAGESAGGGAVMQQMLAYGGTLGTKYFSNVIAASPYLPMQWPYDGEQPTIAYNAFIKQVGCAEERGNTSVPECLNSKDTYTLQNASAYVSACSKYGQWAFLPVVDGSFIQKRPTQQLLSGRVNGLRVLSGHNSDEAPAFVPQTINSEENFEAYTSNLFPLMNNQTRAILSKIYEIPETVPGPYFSTLGSSGPTAMNQSSVAIGQQQRANNMYAESTFVCPSYWLADALTSRNRSSWKYQFSVPPAAHGADLNAYYEPNRAMFGIGTLTEAFRKGVQLSWGRFITTGDPTLPISLSNNITNSNSSVERGDDISAATPTSWPKWQRGSMPMLNLNMSGGVEVRNIFWVAAGVTINVTKNVDPGLKANWSIVDAGAWEGGRGRRCNFWAEFGGVVPE</sequence>
<dbReference type="AlphaFoldDB" id="A0A381LBT2"/>
<dbReference type="Gene3D" id="3.40.50.1820">
    <property type="entry name" value="alpha/beta hydrolase"/>
    <property type="match status" value="1"/>
</dbReference>
<name>A0A381LBT2_BLUGR</name>
<evidence type="ECO:0000256" key="2">
    <source>
        <dbReference type="ARBA" id="ARBA00022801"/>
    </source>
</evidence>
<evidence type="ECO:0000256" key="4">
    <source>
        <dbReference type="SAM" id="MobiDB-lite"/>
    </source>
</evidence>
<feature type="region of interest" description="Disordered" evidence="4">
    <location>
        <begin position="84"/>
        <end position="108"/>
    </location>
</feature>
<dbReference type="EMBL" id="UIGY01000120">
    <property type="protein sequence ID" value="SUZ11343.1"/>
    <property type="molecule type" value="Genomic_DNA"/>
</dbReference>
<dbReference type="GO" id="GO:0016787">
    <property type="term" value="F:hydrolase activity"/>
    <property type="evidence" value="ECO:0007669"/>
    <property type="project" value="UniProtKB-KW"/>
</dbReference>
<gene>
    <name evidence="6" type="ORF">BGT96224V2_LOCUS4462</name>
</gene>
<dbReference type="PROSITE" id="PS00122">
    <property type="entry name" value="CARBOXYLESTERASE_B_1"/>
    <property type="match status" value="1"/>
</dbReference>
<dbReference type="Pfam" id="PF00135">
    <property type="entry name" value="COesterase"/>
    <property type="match status" value="1"/>
</dbReference>
<dbReference type="SUPFAM" id="SSF53474">
    <property type="entry name" value="alpha/beta-Hydrolases"/>
    <property type="match status" value="1"/>
</dbReference>
<dbReference type="OrthoDB" id="408631at2759"/>
<dbReference type="InterPro" id="IPR019826">
    <property type="entry name" value="Carboxylesterase_B_AS"/>
</dbReference>